<dbReference type="InterPro" id="IPR019734">
    <property type="entry name" value="TPR_rpt"/>
</dbReference>
<dbReference type="EMBL" id="FZOJ01000026">
    <property type="protein sequence ID" value="SNS89611.1"/>
    <property type="molecule type" value="Genomic_DNA"/>
</dbReference>
<organism evidence="5 6">
    <name type="scientific">Anaerovirgula multivorans</name>
    <dbReference type="NCBI Taxonomy" id="312168"/>
    <lineage>
        <taxon>Bacteria</taxon>
        <taxon>Bacillati</taxon>
        <taxon>Bacillota</taxon>
        <taxon>Clostridia</taxon>
        <taxon>Peptostreptococcales</taxon>
        <taxon>Natronincolaceae</taxon>
        <taxon>Anaerovirgula</taxon>
    </lineage>
</organism>
<dbReference type="Proteomes" id="UP000198304">
    <property type="component" value="Unassembled WGS sequence"/>
</dbReference>
<dbReference type="SUPFAM" id="SSF52540">
    <property type="entry name" value="P-loop containing nucleoside triphosphate hydrolases"/>
    <property type="match status" value="1"/>
</dbReference>
<dbReference type="OrthoDB" id="190810at2"/>
<dbReference type="InterPro" id="IPR005158">
    <property type="entry name" value="BTAD"/>
</dbReference>
<dbReference type="Gene3D" id="1.25.40.10">
    <property type="entry name" value="Tetratricopeptide repeat domain"/>
    <property type="match status" value="2"/>
</dbReference>
<name>A0A239I800_9FIRM</name>
<evidence type="ECO:0000259" key="4">
    <source>
        <dbReference type="SMART" id="SM01043"/>
    </source>
</evidence>
<dbReference type="InterPro" id="IPR027417">
    <property type="entry name" value="P-loop_NTPase"/>
</dbReference>
<dbReference type="PANTHER" id="PTHR16305">
    <property type="entry name" value="TESTICULAR SOLUBLE ADENYLYL CYCLASE"/>
    <property type="match status" value="1"/>
</dbReference>
<sequence length="1017" mass="119789">MTIITAKLLGNPMIYKNNKQITFPYKKAEALFYYLLIEKRVSRDILVNLFWGTVTEEVAKKNLRNAVYMVKKAFDEDVLLSPQRSMIILNPDISFQIDTEKFIQSKEKIPLKNYVGDFLEGFFVKDAEGFEGWMLDLRDKYKDVYVYKLHHEVEISYENNEYKKAEKHCKTLINIDEFDEKAYRQLMIIYQAQGKYNQGIDIYNRLVEILKKELAITPDMKTIKLAEELIKEKSQKETTDKKQYKDFFYGRKKELQLLEKDYQNFINDQGCKSFFVIGEAGIGKSKLLEVFLKAHDINEDQIFFTYCYQAEENYLLKPWNIIFSKLSNVIEKNDIEIPILQKNIASYMFPAFSNHNNVSTINSVENLDFLKYQVMENNMIDILERMAKYKKNILIFEDLQWADSMSITLLKNLILHNRNNSIMIFGTCRNEYRKKLDDFSTELGAHDLIYKLELRRFNKDEMIDFSIQLMPNYPFNQQIRELIYRETEGNPFFLKELLNNIQENRKGIQITAKMEDIIRARFLNVSEEGKKILNIISVFFDGAPFKYLQEISDKSDMELMDIIEELQDRDILKEMMGIEDVELIFTHQKLREYLYMQLSLSRKKVLHERIGSLIEGKLKKVKSDMLLYSKLIYHFSNAGNWIAALKYSIKNLEEYLYFNHEIFPVINSEGNSAEAYLYLTQDQAKTKIKEIEALLQKVKGENHGNSELRKLEMAYLHMEGRLCIRQGNYDKGMHIIREIIDKSLEEKEYTLALKGYRQMIYYCINTQNIVLMVELIEKALEIAEKQEDKEEIGILYRLKGLLKIIEGEYEEGEEILKNAILIFNTLPQPEKYLLNIAAAYNYIGESKRHNQKFQEAIDYYKKAIAICQEKKILRGLAIFQTNTGLAFHAMGEDEKAKSYFNKALKIYKKLDSLWGRSIAFGHLSLILIKEGKYQEALQYLLKAEGDAQKLKSPYETALVLRVKAEISKQMKRDEVLNKVFFLYINKGVEVYCREGIDILKELKGYYEINLFKQLIES</sequence>
<dbReference type="AlphaFoldDB" id="A0A239I800"/>
<dbReference type="RefSeq" id="WP_089284499.1">
    <property type="nucleotide sequence ID" value="NZ_FZOJ01000026.1"/>
</dbReference>
<feature type="repeat" description="TPR" evidence="3">
    <location>
        <begin position="180"/>
        <end position="213"/>
    </location>
</feature>
<dbReference type="GO" id="GO:0005524">
    <property type="term" value="F:ATP binding"/>
    <property type="evidence" value="ECO:0007669"/>
    <property type="project" value="UniProtKB-KW"/>
</dbReference>
<dbReference type="PANTHER" id="PTHR16305:SF28">
    <property type="entry name" value="GUANYLATE CYCLASE DOMAIN-CONTAINING PROTEIN"/>
    <property type="match status" value="1"/>
</dbReference>
<dbReference type="SMART" id="SM01043">
    <property type="entry name" value="BTAD"/>
    <property type="match status" value="1"/>
</dbReference>
<evidence type="ECO:0000256" key="1">
    <source>
        <dbReference type="ARBA" id="ARBA00022741"/>
    </source>
</evidence>
<dbReference type="InterPro" id="IPR036388">
    <property type="entry name" value="WH-like_DNA-bd_sf"/>
</dbReference>
<feature type="domain" description="Bacterial transcriptional activator" evidence="4">
    <location>
        <begin position="97"/>
        <end position="230"/>
    </location>
</feature>
<feature type="repeat" description="TPR" evidence="3">
    <location>
        <begin position="837"/>
        <end position="870"/>
    </location>
</feature>
<dbReference type="GO" id="GO:0005737">
    <property type="term" value="C:cytoplasm"/>
    <property type="evidence" value="ECO:0007669"/>
    <property type="project" value="TreeGrafter"/>
</dbReference>
<dbReference type="GO" id="GO:0004016">
    <property type="term" value="F:adenylate cyclase activity"/>
    <property type="evidence" value="ECO:0007669"/>
    <property type="project" value="TreeGrafter"/>
</dbReference>
<accession>A0A239I800</accession>
<dbReference type="SUPFAM" id="SSF48452">
    <property type="entry name" value="TPR-like"/>
    <property type="match status" value="2"/>
</dbReference>
<dbReference type="Pfam" id="PF13191">
    <property type="entry name" value="AAA_16"/>
    <property type="match status" value="1"/>
</dbReference>
<dbReference type="SMART" id="SM00028">
    <property type="entry name" value="TPR"/>
    <property type="match status" value="7"/>
</dbReference>
<dbReference type="InterPro" id="IPR011990">
    <property type="entry name" value="TPR-like_helical_dom_sf"/>
</dbReference>
<reference evidence="6" key="1">
    <citation type="submission" date="2017-06" db="EMBL/GenBank/DDBJ databases">
        <authorList>
            <person name="Varghese N."/>
            <person name="Submissions S."/>
        </authorList>
    </citation>
    <scope>NUCLEOTIDE SEQUENCE [LARGE SCALE GENOMIC DNA]</scope>
    <source>
        <strain evidence="6">SCA</strain>
    </source>
</reference>
<gene>
    <name evidence="5" type="ORF">SAMN05446037_102620</name>
</gene>
<evidence type="ECO:0000313" key="5">
    <source>
        <dbReference type="EMBL" id="SNS89611.1"/>
    </source>
</evidence>
<proteinExistence type="predicted"/>
<keyword evidence="2" id="KW-0067">ATP-binding</keyword>
<dbReference type="PROSITE" id="PS50005">
    <property type="entry name" value="TPR"/>
    <property type="match status" value="2"/>
</dbReference>
<evidence type="ECO:0000313" key="6">
    <source>
        <dbReference type="Proteomes" id="UP000198304"/>
    </source>
</evidence>
<keyword evidence="1" id="KW-0547">Nucleotide-binding</keyword>
<evidence type="ECO:0000256" key="3">
    <source>
        <dbReference type="PROSITE-ProRule" id="PRU00339"/>
    </source>
</evidence>
<dbReference type="Gene3D" id="3.40.50.300">
    <property type="entry name" value="P-loop containing nucleotide triphosphate hydrolases"/>
    <property type="match status" value="1"/>
</dbReference>
<dbReference type="Pfam" id="PF13424">
    <property type="entry name" value="TPR_12"/>
    <property type="match status" value="1"/>
</dbReference>
<keyword evidence="6" id="KW-1185">Reference proteome</keyword>
<dbReference type="Gene3D" id="1.10.10.10">
    <property type="entry name" value="Winged helix-like DNA-binding domain superfamily/Winged helix DNA-binding domain"/>
    <property type="match status" value="1"/>
</dbReference>
<dbReference type="InterPro" id="IPR041664">
    <property type="entry name" value="AAA_16"/>
</dbReference>
<dbReference type="Pfam" id="PF03704">
    <property type="entry name" value="BTAD"/>
    <property type="match status" value="1"/>
</dbReference>
<keyword evidence="3" id="KW-0802">TPR repeat</keyword>
<evidence type="ECO:0000256" key="2">
    <source>
        <dbReference type="ARBA" id="ARBA00022840"/>
    </source>
</evidence>
<protein>
    <submittedName>
        <fullName evidence="5">Predicted ATPase</fullName>
    </submittedName>
</protein>